<dbReference type="KEGG" id="vg:65129356"/>
<evidence type="ECO:0000313" key="1">
    <source>
        <dbReference type="EMBL" id="QOR58873.1"/>
    </source>
</evidence>
<accession>A0A7M1RWR5</accession>
<reference evidence="1 2" key="1">
    <citation type="submission" date="2020-07" db="EMBL/GenBank/DDBJ databases">
        <title>Taxonomic proposal: Crassvirales, a new order of highly abundant and diverse bacterial viruses.</title>
        <authorList>
            <person name="Shkoporov A.N."/>
            <person name="Stockdale S.R."/>
            <person name="Guerin E."/>
            <person name="Ross R.P."/>
            <person name="Hill C."/>
        </authorList>
    </citation>
    <scope>NUCLEOTIDE SEQUENCE [LARGE SCALE GENOMIC DNA]</scope>
</reference>
<evidence type="ECO:0000313" key="2">
    <source>
        <dbReference type="Proteomes" id="UP000594003"/>
    </source>
</evidence>
<organism evidence="1 2">
    <name type="scientific">uncultured phage cr8_1</name>
    <dbReference type="NCBI Taxonomy" id="2772068"/>
    <lineage>
        <taxon>Viruses</taxon>
        <taxon>Duplodnaviria</taxon>
        <taxon>Heunggongvirae</taxon>
        <taxon>Uroviricota</taxon>
        <taxon>Caudoviricetes</taxon>
        <taxon>Crassvirales</taxon>
        <taxon>Intestiviridae</taxon>
        <taxon>Obtuvirinae</taxon>
        <taxon>Fohxhuevirus</taxon>
        <taxon>Fohxhuevirus gastrointestinalis</taxon>
    </lineage>
</organism>
<dbReference type="RefSeq" id="YP_010111031.1">
    <property type="nucleotide sequence ID" value="NC_055877.1"/>
</dbReference>
<dbReference type="Proteomes" id="UP000594003">
    <property type="component" value="Segment"/>
</dbReference>
<dbReference type="EMBL" id="MT774384">
    <property type="protein sequence ID" value="QOR58873.1"/>
    <property type="molecule type" value="Genomic_DNA"/>
</dbReference>
<protein>
    <submittedName>
        <fullName evidence="1">Uncharacterized protein</fullName>
    </submittedName>
</protein>
<name>A0A7M1RWR5_9CAUD</name>
<dbReference type="GeneID" id="65129356"/>
<sequence length="202" mass="22909">MNKELFNKASKADFSKILINKGYAYFTKGKYNLNIIGIRNSGNNVTNKFDDVIVLEYIDMYGIKSRNIFAATTDPGITSMTKPVSYKGCAILVPGQYRSAWKLGYHKGKYEAIVQYKPVKVYRDNNKDAVYDFNPKTIEEGTFGINIHKAGKHSTQVDNWSAGCQVLANKEDFDTLMKLAHRQISQGYGKLFTYTLINEEDL</sequence>
<proteinExistence type="predicted"/>
<keyword evidence="2" id="KW-1185">Reference proteome</keyword>